<feature type="domain" description="Histidine kinase" evidence="8">
    <location>
        <begin position="189"/>
        <end position="409"/>
    </location>
</feature>
<evidence type="ECO:0000256" key="4">
    <source>
        <dbReference type="ARBA" id="ARBA00022679"/>
    </source>
</evidence>
<reference evidence="9 10" key="1">
    <citation type="submission" date="2021-10" db="EMBL/GenBank/DDBJ databases">
        <title>The diversity and Nitrogen Metabolism of Culturable Nitrate-Utilizing Bacteria Within the Oxygen Minimum Zone of the Changjiang (Yangtze River)Estuary.</title>
        <authorList>
            <person name="Zhang D."/>
            <person name="Zheng J."/>
            <person name="Liu S."/>
            <person name="He W."/>
        </authorList>
    </citation>
    <scope>NUCLEOTIDE SEQUENCE [LARGE SCALE GENOMIC DNA]</scope>
    <source>
        <strain evidence="9 10">FXH275-2</strain>
    </source>
</reference>
<evidence type="ECO:0000256" key="5">
    <source>
        <dbReference type="ARBA" id="ARBA00022777"/>
    </source>
</evidence>
<dbReference type="Gene3D" id="1.10.287.130">
    <property type="match status" value="1"/>
</dbReference>
<dbReference type="InterPro" id="IPR036890">
    <property type="entry name" value="HATPase_C_sf"/>
</dbReference>
<protein>
    <recommendedName>
        <fullName evidence="2">histidine kinase</fullName>
        <ecNumber evidence="2">2.7.13.3</ecNumber>
    </recommendedName>
</protein>
<dbReference type="SMART" id="SM00387">
    <property type="entry name" value="HATPase_c"/>
    <property type="match status" value="1"/>
</dbReference>
<dbReference type="InterPro" id="IPR000014">
    <property type="entry name" value="PAS"/>
</dbReference>
<dbReference type="PANTHER" id="PTHR45453:SF1">
    <property type="entry name" value="PHOSPHATE REGULON SENSOR PROTEIN PHOR"/>
    <property type="match status" value="1"/>
</dbReference>
<accession>A0ABS8H221</accession>
<dbReference type="InterPro" id="IPR003661">
    <property type="entry name" value="HisK_dim/P_dom"/>
</dbReference>
<dbReference type="Proteomes" id="UP001198830">
    <property type="component" value="Unassembled WGS sequence"/>
</dbReference>
<dbReference type="InterPro" id="IPR003594">
    <property type="entry name" value="HATPase_dom"/>
</dbReference>
<dbReference type="InterPro" id="IPR005467">
    <property type="entry name" value="His_kinase_dom"/>
</dbReference>
<evidence type="ECO:0000313" key="9">
    <source>
        <dbReference type="EMBL" id="MCC4231641.1"/>
    </source>
</evidence>
<dbReference type="InterPro" id="IPR036097">
    <property type="entry name" value="HisK_dim/P_sf"/>
</dbReference>
<comment type="catalytic activity">
    <reaction evidence="1">
        <text>ATP + protein L-histidine = ADP + protein N-phospho-L-histidine.</text>
        <dbReference type="EC" id="2.7.13.3"/>
    </reaction>
</comment>
<dbReference type="SUPFAM" id="SSF55874">
    <property type="entry name" value="ATPase domain of HSP90 chaperone/DNA topoisomerase II/histidine kinase"/>
    <property type="match status" value="1"/>
</dbReference>
<evidence type="ECO:0000313" key="10">
    <source>
        <dbReference type="Proteomes" id="UP001198830"/>
    </source>
</evidence>
<keyword evidence="10" id="KW-1185">Reference proteome</keyword>
<dbReference type="Pfam" id="PF00512">
    <property type="entry name" value="HisKA"/>
    <property type="match status" value="1"/>
</dbReference>
<proteinExistence type="predicted"/>
<sequence>MNRLSISQITASLAMLLLGTGGALMMGAHPLHIALPILAGVVVLIITSGDAGLRPADPPLAAPPEQIDFTAHPDFPSLLEGISDPLMLVEKGRIARANRAAMRLLGAHIEGEDARIAIRHPAAAERLASTAPLAEPIMIELVGLGTRDQRWQMRVAPVGAVATMRRLVHLVDHSGTHAAERMRVDFVANASHELRTPLAGILGFIETLADPELGKDVETRQRFLKIMDGEARRMQRLIDDLISLSRIEAEKYRTPDSAVDLSELVAEVVGVFRSSHGDRGRDVEMEIAPSLAPVLGDRAQLSQLIHNLIGNSVKYGRPGTPIRVTLSEGSSGMARLCVADEGEGIGPDHLPRLTERFYRVDSGRSRAMGGTGLGLAIVKHIVERHRGRLDIASTLGKGTSITVLLPPPADETPGRMDEKKRPSALSGTMS</sequence>
<keyword evidence="3" id="KW-0597">Phosphoprotein</keyword>
<dbReference type="EC" id="2.7.13.3" evidence="2"/>
<keyword evidence="5" id="KW-0418">Kinase</keyword>
<gene>
    <name evidence="9" type="ORF">LL253_02930</name>
</gene>
<evidence type="ECO:0000256" key="3">
    <source>
        <dbReference type="ARBA" id="ARBA00022553"/>
    </source>
</evidence>
<comment type="caution">
    <text evidence="9">The sequence shown here is derived from an EMBL/GenBank/DDBJ whole genome shotgun (WGS) entry which is preliminary data.</text>
</comment>
<evidence type="ECO:0000256" key="1">
    <source>
        <dbReference type="ARBA" id="ARBA00000085"/>
    </source>
</evidence>
<keyword evidence="6" id="KW-0902">Two-component regulatory system</keyword>
<evidence type="ECO:0000256" key="7">
    <source>
        <dbReference type="SAM" id="MobiDB-lite"/>
    </source>
</evidence>
<dbReference type="PANTHER" id="PTHR45453">
    <property type="entry name" value="PHOSPHATE REGULON SENSOR PROTEIN PHOR"/>
    <property type="match status" value="1"/>
</dbReference>
<organism evidence="9 10">
    <name type="scientific">Sphingobium soli</name>
    <dbReference type="NCBI Taxonomy" id="1591116"/>
    <lineage>
        <taxon>Bacteria</taxon>
        <taxon>Pseudomonadati</taxon>
        <taxon>Pseudomonadota</taxon>
        <taxon>Alphaproteobacteria</taxon>
        <taxon>Sphingomonadales</taxon>
        <taxon>Sphingomonadaceae</taxon>
        <taxon>Sphingobium</taxon>
    </lineage>
</organism>
<dbReference type="InterPro" id="IPR050351">
    <property type="entry name" value="BphY/WalK/GraS-like"/>
</dbReference>
<keyword evidence="4" id="KW-0808">Transferase</keyword>
<dbReference type="InterPro" id="IPR004358">
    <property type="entry name" value="Sig_transdc_His_kin-like_C"/>
</dbReference>
<dbReference type="Pfam" id="PF13188">
    <property type="entry name" value="PAS_8"/>
    <property type="match status" value="1"/>
</dbReference>
<dbReference type="PROSITE" id="PS50109">
    <property type="entry name" value="HIS_KIN"/>
    <property type="match status" value="1"/>
</dbReference>
<evidence type="ECO:0000256" key="2">
    <source>
        <dbReference type="ARBA" id="ARBA00012438"/>
    </source>
</evidence>
<dbReference type="SUPFAM" id="SSF47384">
    <property type="entry name" value="Homodimeric domain of signal transducing histidine kinase"/>
    <property type="match status" value="1"/>
</dbReference>
<name>A0ABS8H221_9SPHN</name>
<dbReference type="PRINTS" id="PR00344">
    <property type="entry name" value="BCTRLSENSOR"/>
</dbReference>
<feature type="compositionally biased region" description="Basic and acidic residues" evidence="7">
    <location>
        <begin position="412"/>
        <end position="421"/>
    </location>
</feature>
<dbReference type="SMART" id="SM00388">
    <property type="entry name" value="HisKA"/>
    <property type="match status" value="1"/>
</dbReference>
<dbReference type="EMBL" id="JAJGNP010000002">
    <property type="protein sequence ID" value="MCC4231641.1"/>
    <property type="molecule type" value="Genomic_DNA"/>
</dbReference>
<dbReference type="Pfam" id="PF02518">
    <property type="entry name" value="HATPase_c"/>
    <property type="match status" value="1"/>
</dbReference>
<evidence type="ECO:0000256" key="6">
    <source>
        <dbReference type="ARBA" id="ARBA00023012"/>
    </source>
</evidence>
<feature type="region of interest" description="Disordered" evidence="7">
    <location>
        <begin position="406"/>
        <end position="430"/>
    </location>
</feature>
<dbReference type="Gene3D" id="3.30.565.10">
    <property type="entry name" value="Histidine kinase-like ATPase, C-terminal domain"/>
    <property type="match status" value="1"/>
</dbReference>
<evidence type="ECO:0000259" key="8">
    <source>
        <dbReference type="PROSITE" id="PS50109"/>
    </source>
</evidence>
<dbReference type="CDD" id="cd00082">
    <property type="entry name" value="HisKA"/>
    <property type="match status" value="1"/>
</dbReference>